<dbReference type="GO" id="GO:0005886">
    <property type="term" value="C:plasma membrane"/>
    <property type="evidence" value="ECO:0007669"/>
    <property type="project" value="UniProtKB-SubCell"/>
</dbReference>
<feature type="transmembrane region" description="Helical" evidence="9">
    <location>
        <begin position="54"/>
        <end position="74"/>
    </location>
</feature>
<proteinExistence type="predicted"/>
<dbReference type="SMART" id="SM00382">
    <property type="entry name" value="AAA"/>
    <property type="match status" value="1"/>
</dbReference>
<dbReference type="Gene3D" id="3.40.50.300">
    <property type="entry name" value="P-loop containing nucleotide triphosphate hydrolases"/>
    <property type="match status" value="1"/>
</dbReference>
<dbReference type="AlphaFoldDB" id="A0A1V5SRV1"/>
<evidence type="ECO:0000256" key="1">
    <source>
        <dbReference type="ARBA" id="ARBA00004651"/>
    </source>
</evidence>
<keyword evidence="7 9" id="KW-1133">Transmembrane helix</keyword>
<dbReference type="Pfam" id="PF00005">
    <property type="entry name" value="ABC_tran"/>
    <property type="match status" value="1"/>
</dbReference>
<dbReference type="GO" id="GO:0005524">
    <property type="term" value="F:ATP binding"/>
    <property type="evidence" value="ECO:0007669"/>
    <property type="project" value="UniProtKB-KW"/>
</dbReference>
<keyword evidence="8 9" id="KW-0472">Membrane</keyword>
<evidence type="ECO:0000256" key="8">
    <source>
        <dbReference type="ARBA" id="ARBA00023136"/>
    </source>
</evidence>
<evidence type="ECO:0000256" key="5">
    <source>
        <dbReference type="ARBA" id="ARBA00022741"/>
    </source>
</evidence>
<dbReference type="Gene3D" id="1.20.1560.10">
    <property type="entry name" value="ABC transporter type 1, transmembrane domain"/>
    <property type="match status" value="1"/>
</dbReference>
<dbReference type="PANTHER" id="PTHR43394:SF1">
    <property type="entry name" value="ATP-BINDING CASSETTE SUB-FAMILY B MEMBER 10, MITOCHONDRIAL"/>
    <property type="match status" value="1"/>
</dbReference>
<dbReference type="Pfam" id="PF00664">
    <property type="entry name" value="ABC_membrane"/>
    <property type="match status" value="1"/>
</dbReference>
<dbReference type="InterPro" id="IPR011527">
    <property type="entry name" value="ABC1_TM_dom"/>
</dbReference>
<dbReference type="PROSITE" id="PS00211">
    <property type="entry name" value="ABC_TRANSPORTER_1"/>
    <property type="match status" value="1"/>
</dbReference>
<dbReference type="InterPro" id="IPR036640">
    <property type="entry name" value="ABC1_TM_sf"/>
</dbReference>
<dbReference type="PROSITE" id="PS50929">
    <property type="entry name" value="ABC_TM1F"/>
    <property type="match status" value="1"/>
</dbReference>
<dbReference type="SUPFAM" id="SSF90123">
    <property type="entry name" value="ABC transporter transmembrane region"/>
    <property type="match status" value="1"/>
</dbReference>
<feature type="transmembrane region" description="Helical" evidence="9">
    <location>
        <begin position="20"/>
        <end position="42"/>
    </location>
</feature>
<keyword evidence="6 12" id="KW-0067">ATP-binding</keyword>
<dbReference type="Proteomes" id="UP000485569">
    <property type="component" value="Unassembled WGS sequence"/>
</dbReference>
<accession>A0A1V5SRV1</accession>
<keyword evidence="3" id="KW-1003">Cell membrane</keyword>
<dbReference type="FunFam" id="1.20.1560.10:FF:000011">
    <property type="entry name" value="Multidrug ABC transporter ATP-binding protein"/>
    <property type="match status" value="1"/>
</dbReference>
<comment type="subcellular location">
    <subcellularLocation>
        <location evidence="1">Cell membrane</location>
        <topology evidence="1">Multi-pass membrane protein</topology>
    </subcellularLocation>
</comment>
<protein>
    <submittedName>
        <fullName evidence="12">Putative ABC transporter ATP-binding protein</fullName>
    </submittedName>
</protein>
<name>A0A1V5SRV1_9BACT</name>
<dbReference type="InterPro" id="IPR003439">
    <property type="entry name" value="ABC_transporter-like_ATP-bd"/>
</dbReference>
<feature type="domain" description="ABC transmembrane type-1" evidence="11">
    <location>
        <begin position="22"/>
        <end position="304"/>
    </location>
</feature>
<dbReference type="PANTHER" id="PTHR43394">
    <property type="entry name" value="ATP-DEPENDENT PERMEASE MDL1, MITOCHONDRIAL"/>
    <property type="match status" value="1"/>
</dbReference>
<organism evidence="12">
    <name type="scientific">Candidatus Atribacter allofermentans</name>
    <dbReference type="NCBI Taxonomy" id="1852833"/>
    <lineage>
        <taxon>Bacteria</taxon>
        <taxon>Pseudomonadati</taxon>
        <taxon>Atribacterota</taxon>
        <taxon>Atribacteria</taxon>
        <taxon>Atribacterales</taxon>
        <taxon>Atribacteraceae</taxon>
        <taxon>Atribacter</taxon>
    </lineage>
</organism>
<sequence>MVKGKSLFRLLNYLKPYGGLVAGALIMGILGAGISLIFPWLVKIIIDQVLIQKNLLLLLFITFGIVFIFFIKGLTSYIQNLWVSKAGFRVITKLRSELYQHIYSLSASFFQENPTGDIISRMTNDVTNIQNLFSHTFMNIFMDLLILIGSIGVCFYINWKLTTLSIVVLPLVGLSIDYLGKKIRGASHLLQSKTAVLTQLIERTVSGIKIIQSYVSGHYEVEKFEKENELNFYLAMKQAKAKALLTPLVELVSSVGLTIMIWFGGREVVFGKLTPGGLIAFLGYIATAAAPLSHISNGIQALQQSLASAERIFEILDTAPRIQDLSESVSIHSVTRGITLKDIYFSYGGEIILKNFSLHIAQGEKIGIVGPSGAGKTTLINLLLRFYDPDQGSIEVDGIDIRKIKIASLRQQIGVVLQDSLVLGGTVRENILYGNLNASMDEVIEAAQRAHAHEFIIHLENSYDTDLGDMGKRLSGGQKQRIAIARALLKNPPILVLDEATSSLDPESEDYILDTIHNHIGKDKIVILIAHSLRMVKDLDRIVLIKDGEIRDIGTHQELLKNSPYYCQIFGRDL</sequence>
<dbReference type="FunFam" id="3.40.50.300:FF:000218">
    <property type="entry name" value="Multidrug ABC transporter ATP-binding protein"/>
    <property type="match status" value="1"/>
</dbReference>
<evidence type="ECO:0000313" key="12">
    <source>
        <dbReference type="EMBL" id="OQA57250.1"/>
    </source>
</evidence>
<evidence type="ECO:0000256" key="2">
    <source>
        <dbReference type="ARBA" id="ARBA00022448"/>
    </source>
</evidence>
<feature type="transmembrane region" description="Helical" evidence="9">
    <location>
        <begin position="243"/>
        <end position="264"/>
    </location>
</feature>
<evidence type="ECO:0000256" key="4">
    <source>
        <dbReference type="ARBA" id="ARBA00022692"/>
    </source>
</evidence>
<evidence type="ECO:0000256" key="7">
    <source>
        <dbReference type="ARBA" id="ARBA00022989"/>
    </source>
</evidence>
<dbReference type="InterPro" id="IPR039421">
    <property type="entry name" value="Type_1_exporter"/>
</dbReference>
<evidence type="ECO:0000256" key="6">
    <source>
        <dbReference type="ARBA" id="ARBA00022840"/>
    </source>
</evidence>
<reference evidence="12" key="1">
    <citation type="submission" date="2017-02" db="EMBL/GenBank/DDBJ databases">
        <title>Delving into the versatile metabolic prowess of the omnipresent phylum Bacteroidetes.</title>
        <authorList>
            <person name="Nobu M.K."/>
            <person name="Mei R."/>
            <person name="Narihiro T."/>
            <person name="Kuroda K."/>
            <person name="Liu W.-T."/>
        </authorList>
    </citation>
    <scope>NUCLEOTIDE SEQUENCE</scope>
    <source>
        <strain evidence="12">ADurb.Bin276</strain>
    </source>
</reference>
<feature type="domain" description="ABC transporter" evidence="10">
    <location>
        <begin position="338"/>
        <end position="572"/>
    </location>
</feature>
<evidence type="ECO:0000256" key="3">
    <source>
        <dbReference type="ARBA" id="ARBA00022475"/>
    </source>
</evidence>
<dbReference type="SUPFAM" id="SSF52540">
    <property type="entry name" value="P-loop containing nucleoside triphosphate hydrolases"/>
    <property type="match status" value="1"/>
</dbReference>
<keyword evidence="4 9" id="KW-0812">Transmembrane</keyword>
<dbReference type="InterPro" id="IPR027417">
    <property type="entry name" value="P-loop_NTPase"/>
</dbReference>
<keyword evidence="2" id="KW-0813">Transport</keyword>
<comment type="caution">
    <text evidence="12">The sequence shown here is derived from an EMBL/GenBank/DDBJ whole genome shotgun (WGS) entry which is preliminary data.</text>
</comment>
<keyword evidence="5" id="KW-0547">Nucleotide-binding</keyword>
<evidence type="ECO:0000256" key="9">
    <source>
        <dbReference type="SAM" id="Phobius"/>
    </source>
</evidence>
<dbReference type="EMBL" id="MWBQ01000094">
    <property type="protein sequence ID" value="OQA57250.1"/>
    <property type="molecule type" value="Genomic_DNA"/>
</dbReference>
<gene>
    <name evidence="12" type="ORF">BWY41_01309</name>
</gene>
<dbReference type="InterPro" id="IPR017871">
    <property type="entry name" value="ABC_transporter-like_CS"/>
</dbReference>
<dbReference type="CDD" id="cd18552">
    <property type="entry name" value="ABC_6TM_MsbA_like"/>
    <property type="match status" value="1"/>
</dbReference>
<dbReference type="PROSITE" id="PS50893">
    <property type="entry name" value="ABC_TRANSPORTER_2"/>
    <property type="match status" value="1"/>
</dbReference>
<dbReference type="GO" id="GO:0015421">
    <property type="term" value="F:ABC-type oligopeptide transporter activity"/>
    <property type="evidence" value="ECO:0007669"/>
    <property type="project" value="TreeGrafter"/>
</dbReference>
<feature type="transmembrane region" description="Helical" evidence="9">
    <location>
        <begin position="140"/>
        <end position="159"/>
    </location>
</feature>
<evidence type="ECO:0000259" key="11">
    <source>
        <dbReference type="PROSITE" id="PS50929"/>
    </source>
</evidence>
<dbReference type="InterPro" id="IPR003593">
    <property type="entry name" value="AAA+_ATPase"/>
</dbReference>
<evidence type="ECO:0000259" key="10">
    <source>
        <dbReference type="PROSITE" id="PS50893"/>
    </source>
</evidence>
<dbReference type="GO" id="GO:0016887">
    <property type="term" value="F:ATP hydrolysis activity"/>
    <property type="evidence" value="ECO:0007669"/>
    <property type="project" value="InterPro"/>
</dbReference>